<evidence type="ECO:0008006" key="4">
    <source>
        <dbReference type="Google" id="ProtNLM"/>
    </source>
</evidence>
<dbReference type="EMBL" id="CP098735">
    <property type="protein sequence ID" value="USE78080.1"/>
    <property type="molecule type" value="Genomic_DNA"/>
</dbReference>
<dbReference type="RefSeq" id="WP_252252196.1">
    <property type="nucleotide sequence ID" value="NZ_CP098735.1"/>
</dbReference>
<evidence type="ECO:0000313" key="3">
    <source>
        <dbReference type="Proteomes" id="UP001056648"/>
    </source>
</evidence>
<keyword evidence="1" id="KW-1133">Transmembrane helix</keyword>
<protein>
    <recommendedName>
        <fullName evidence="4">Holin</fullName>
    </recommendedName>
</protein>
<evidence type="ECO:0000313" key="2">
    <source>
        <dbReference type="EMBL" id="USE78080.1"/>
    </source>
</evidence>
<feature type="transmembrane region" description="Helical" evidence="1">
    <location>
        <begin position="45"/>
        <end position="65"/>
    </location>
</feature>
<reference evidence="2" key="1">
    <citation type="submission" date="2022-06" db="EMBL/GenBank/DDBJ databases">
        <title>Complete genome sequence and characterization of Cupriavidus gilardii QJ1 isolated from contaminating cells.</title>
        <authorList>
            <person name="Qi J."/>
        </authorList>
    </citation>
    <scope>NUCLEOTIDE SEQUENCE</scope>
    <source>
        <strain evidence="2">QJ1</strain>
    </source>
</reference>
<gene>
    <name evidence="2" type="ORF">NDR89_03260</name>
</gene>
<organism evidence="2 3">
    <name type="scientific">Cupriavidus gilardii</name>
    <dbReference type="NCBI Taxonomy" id="82541"/>
    <lineage>
        <taxon>Bacteria</taxon>
        <taxon>Pseudomonadati</taxon>
        <taxon>Pseudomonadota</taxon>
        <taxon>Betaproteobacteria</taxon>
        <taxon>Burkholderiales</taxon>
        <taxon>Burkholderiaceae</taxon>
        <taxon>Cupriavidus</taxon>
    </lineage>
</organism>
<dbReference type="Proteomes" id="UP001056648">
    <property type="component" value="Chromosome 1"/>
</dbReference>
<keyword evidence="1" id="KW-0472">Membrane</keyword>
<evidence type="ECO:0000256" key="1">
    <source>
        <dbReference type="SAM" id="Phobius"/>
    </source>
</evidence>
<accession>A0ABY4VM01</accession>
<sequence length="77" mass="8734">MKRLLELVSDEQTGRLSHTKLWPNIANAVATILFIRLGWKDQLTVEVWCAYLACVGGYTCVMRLAQAVRRRKVDDAA</sequence>
<feature type="transmembrane region" description="Helical" evidence="1">
    <location>
        <begin position="21"/>
        <end position="39"/>
    </location>
</feature>
<keyword evidence="3" id="KW-1185">Reference proteome</keyword>
<keyword evidence="1" id="KW-0812">Transmembrane</keyword>
<proteinExistence type="predicted"/>
<name>A0ABY4VM01_9BURK</name>